<feature type="region of interest" description="Disordered" evidence="1">
    <location>
        <begin position="47"/>
        <end position="90"/>
    </location>
</feature>
<evidence type="ECO:0000313" key="2">
    <source>
        <dbReference type="EnsemblPlants" id="KQL23235"/>
    </source>
</evidence>
<evidence type="ECO:0000313" key="3">
    <source>
        <dbReference type="Proteomes" id="UP000004995"/>
    </source>
</evidence>
<dbReference type="eggNOG" id="ENOG502R4SW">
    <property type="taxonomic scope" value="Eukaryota"/>
</dbReference>
<keyword evidence="3" id="KW-1185">Reference proteome</keyword>
<accession>K4A2Y1</accession>
<evidence type="ECO:0000256" key="1">
    <source>
        <dbReference type="SAM" id="MobiDB-lite"/>
    </source>
</evidence>
<sequence>MFFKEPVAIPERCRLPYLPREAGATSHGRSETPHLITISPSIGVTASSNTISSPTHVPHSCSPADAMKQFVSPSTPTSSSTPSRCLSPTGSPLCIERSSGTSSSMSCSHSTVGHHFLVALLRYIEAAQSSCYDGASALGSHSDAADLNPPSPADGCHRAAKGNSTCSQPPPAVGPASSTPAPSSPHKKLTLTMDSSDDRPRGYCTPFPRDDALCIFHHADNTFTCLVKDHVLGMATSASLRGENKKKWSHHHVVAWNEGMVT</sequence>
<organism evidence="2 3">
    <name type="scientific">Setaria italica</name>
    <name type="common">Foxtail millet</name>
    <name type="synonym">Panicum italicum</name>
    <dbReference type="NCBI Taxonomy" id="4555"/>
    <lineage>
        <taxon>Eukaryota</taxon>
        <taxon>Viridiplantae</taxon>
        <taxon>Streptophyta</taxon>
        <taxon>Embryophyta</taxon>
        <taxon>Tracheophyta</taxon>
        <taxon>Spermatophyta</taxon>
        <taxon>Magnoliopsida</taxon>
        <taxon>Liliopsida</taxon>
        <taxon>Poales</taxon>
        <taxon>Poaceae</taxon>
        <taxon>PACMAD clade</taxon>
        <taxon>Panicoideae</taxon>
        <taxon>Panicodae</taxon>
        <taxon>Paniceae</taxon>
        <taxon>Cenchrinae</taxon>
        <taxon>Setaria</taxon>
    </lineage>
</organism>
<feature type="region of interest" description="Disordered" evidence="1">
    <location>
        <begin position="143"/>
        <end position="197"/>
    </location>
</feature>
<protein>
    <submittedName>
        <fullName evidence="2">Uncharacterized protein</fullName>
    </submittedName>
</protein>
<dbReference type="EnsemblPlants" id="KQL23235">
    <property type="protein sequence ID" value="KQL23235"/>
    <property type="gene ID" value="SETIT_033233mg"/>
</dbReference>
<dbReference type="Gramene" id="KQL23235">
    <property type="protein sequence ID" value="KQL23235"/>
    <property type="gene ID" value="SETIT_033233mg"/>
</dbReference>
<proteinExistence type="predicted"/>
<dbReference type="HOGENOM" id="CLU_1063198_0_0_1"/>
<name>K4A2Y1_SETIT</name>
<reference evidence="3" key="1">
    <citation type="journal article" date="2012" name="Nat. Biotechnol.">
        <title>Reference genome sequence of the model plant Setaria.</title>
        <authorList>
            <person name="Bennetzen J.L."/>
            <person name="Schmutz J."/>
            <person name="Wang H."/>
            <person name="Percifield R."/>
            <person name="Hawkins J."/>
            <person name="Pontaroli A.C."/>
            <person name="Estep M."/>
            <person name="Feng L."/>
            <person name="Vaughn J.N."/>
            <person name="Grimwood J."/>
            <person name="Jenkins J."/>
            <person name="Barry K."/>
            <person name="Lindquist E."/>
            <person name="Hellsten U."/>
            <person name="Deshpande S."/>
            <person name="Wang X."/>
            <person name="Wu X."/>
            <person name="Mitros T."/>
            <person name="Triplett J."/>
            <person name="Yang X."/>
            <person name="Ye C.Y."/>
            <person name="Mauro-Herrera M."/>
            <person name="Wang L."/>
            <person name="Li P."/>
            <person name="Sharma M."/>
            <person name="Sharma R."/>
            <person name="Ronald P.C."/>
            <person name="Panaud O."/>
            <person name="Kellogg E.A."/>
            <person name="Brutnell T.P."/>
            <person name="Doust A.N."/>
            <person name="Tuskan G.A."/>
            <person name="Rokhsar D."/>
            <person name="Devos K.M."/>
        </authorList>
    </citation>
    <scope>NUCLEOTIDE SEQUENCE [LARGE SCALE GENOMIC DNA]</scope>
    <source>
        <strain evidence="3">cv. Yugu1</strain>
    </source>
</reference>
<dbReference type="EMBL" id="AGNK02000813">
    <property type="status" value="NOT_ANNOTATED_CDS"/>
    <property type="molecule type" value="Genomic_DNA"/>
</dbReference>
<feature type="compositionally biased region" description="Low complexity" evidence="1">
    <location>
        <begin position="72"/>
        <end position="83"/>
    </location>
</feature>
<dbReference type="Proteomes" id="UP000004995">
    <property type="component" value="Unassembled WGS sequence"/>
</dbReference>
<dbReference type="InParanoid" id="K4A2Y1"/>
<reference evidence="2" key="2">
    <citation type="submission" date="2018-08" db="UniProtKB">
        <authorList>
            <consortium name="EnsemblPlants"/>
        </authorList>
    </citation>
    <scope>IDENTIFICATION</scope>
    <source>
        <strain evidence="2">Yugu1</strain>
    </source>
</reference>
<dbReference type="AlphaFoldDB" id="K4A2Y1"/>